<evidence type="ECO:0000259" key="1">
    <source>
        <dbReference type="PROSITE" id="PS51782"/>
    </source>
</evidence>
<reference evidence="2 3" key="1">
    <citation type="submission" date="2020-04" db="EMBL/GenBank/DDBJ databases">
        <authorList>
            <person name="Klaysubun C."/>
            <person name="Duangmal K."/>
            <person name="Lipun K."/>
        </authorList>
    </citation>
    <scope>NUCLEOTIDE SEQUENCE [LARGE SCALE GENOMIC DNA]</scope>
    <source>
        <strain evidence="2 3">K10HN5</strain>
    </source>
</reference>
<gene>
    <name evidence="2" type="ORF">HF526_33870</name>
</gene>
<name>A0ABX1SL09_9PSEU</name>
<proteinExistence type="predicted"/>
<dbReference type="InterPro" id="IPR018392">
    <property type="entry name" value="LysM"/>
</dbReference>
<dbReference type="SMART" id="SM00257">
    <property type="entry name" value="LysM"/>
    <property type="match status" value="1"/>
</dbReference>
<evidence type="ECO:0000313" key="3">
    <source>
        <dbReference type="Proteomes" id="UP000820669"/>
    </source>
</evidence>
<dbReference type="Pfam" id="PF01476">
    <property type="entry name" value="LysM"/>
    <property type="match status" value="1"/>
</dbReference>
<dbReference type="SUPFAM" id="SSF54106">
    <property type="entry name" value="LysM domain"/>
    <property type="match status" value="1"/>
</dbReference>
<feature type="non-terminal residue" evidence="2">
    <location>
        <position position="1"/>
    </location>
</feature>
<protein>
    <submittedName>
        <fullName evidence="2">LysM peptidoglycan-binding domain-containing protein</fullName>
    </submittedName>
</protein>
<evidence type="ECO:0000313" key="2">
    <source>
        <dbReference type="EMBL" id="NMI02237.1"/>
    </source>
</evidence>
<dbReference type="EMBL" id="JAAXLA010000136">
    <property type="protein sequence ID" value="NMI02237.1"/>
    <property type="molecule type" value="Genomic_DNA"/>
</dbReference>
<keyword evidence="3" id="KW-1185">Reference proteome</keyword>
<dbReference type="InterPro" id="IPR036779">
    <property type="entry name" value="LysM_dom_sf"/>
</dbReference>
<comment type="caution">
    <text evidence="2">The sequence shown here is derived from an EMBL/GenBank/DDBJ whole genome shotgun (WGS) entry which is preliminary data.</text>
</comment>
<dbReference type="CDD" id="cd00118">
    <property type="entry name" value="LysM"/>
    <property type="match status" value="1"/>
</dbReference>
<organism evidence="2 3">
    <name type="scientific">Pseudonocardia acidicola</name>
    <dbReference type="NCBI Taxonomy" id="2724939"/>
    <lineage>
        <taxon>Bacteria</taxon>
        <taxon>Bacillati</taxon>
        <taxon>Actinomycetota</taxon>
        <taxon>Actinomycetes</taxon>
        <taxon>Pseudonocardiales</taxon>
        <taxon>Pseudonocardiaceae</taxon>
        <taxon>Pseudonocardia</taxon>
    </lineage>
</organism>
<sequence>PAPVPAAPAGANYVVKAGDTLSEIAAANGTNWQNLQTLNGLPDPDFLSIGQQLRLA</sequence>
<dbReference type="Gene3D" id="3.10.350.10">
    <property type="entry name" value="LysM domain"/>
    <property type="match status" value="1"/>
</dbReference>
<dbReference type="Proteomes" id="UP000820669">
    <property type="component" value="Unassembled WGS sequence"/>
</dbReference>
<accession>A0ABX1SL09</accession>
<feature type="domain" description="LysM" evidence="1">
    <location>
        <begin position="11"/>
        <end position="55"/>
    </location>
</feature>
<dbReference type="PROSITE" id="PS51782">
    <property type="entry name" value="LYSM"/>
    <property type="match status" value="1"/>
</dbReference>